<dbReference type="NCBIfam" id="TIGR03008">
    <property type="entry name" value="pepcterm_CAAX"/>
    <property type="match status" value="1"/>
</dbReference>
<dbReference type="AlphaFoldDB" id="A0A0H5D6J0"/>
<dbReference type="NCBIfam" id="TIGR04162">
    <property type="entry name" value="exo_VPEID"/>
    <property type="match status" value="1"/>
</dbReference>
<keyword evidence="7 8" id="KW-0472">Membrane</keyword>
<feature type="transmembrane region" description="Helical" evidence="8">
    <location>
        <begin position="351"/>
        <end position="374"/>
    </location>
</feature>
<feature type="transmembrane region" description="Helical" evidence="8">
    <location>
        <begin position="380"/>
        <end position="398"/>
    </location>
</feature>
<feature type="transmembrane region" description="Helical" evidence="8">
    <location>
        <begin position="410"/>
        <end position="426"/>
    </location>
</feature>
<evidence type="ECO:0000256" key="2">
    <source>
        <dbReference type="ARBA" id="ARBA00022475"/>
    </source>
</evidence>
<evidence type="ECO:0000256" key="5">
    <source>
        <dbReference type="ARBA" id="ARBA00022801"/>
    </source>
</evidence>
<feature type="transmembrane region" description="Helical" evidence="8">
    <location>
        <begin position="265"/>
        <end position="295"/>
    </location>
</feature>
<dbReference type="InterPro" id="IPR019127">
    <property type="entry name" value="Exosortase"/>
</dbReference>
<feature type="transmembrane region" description="Helical" evidence="8">
    <location>
        <begin position="128"/>
        <end position="152"/>
    </location>
</feature>
<reference evidence="11" key="1">
    <citation type="submission" date="2015-05" db="EMBL/GenBank/DDBJ databases">
        <authorList>
            <person name="Rodrigo-Torres Lidia"/>
            <person name="Arahal R.David."/>
        </authorList>
    </citation>
    <scope>NUCLEOTIDE SEQUENCE [LARGE SCALE GENOMIC DNA]</scope>
    <source>
        <strain evidence="11">CECT 7321</strain>
    </source>
</reference>
<dbReference type="InterPro" id="IPR003675">
    <property type="entry name" value="Rce1/LyrA-like_dom"/>
</dbReference>
<feature type="transmembrane region" description="Helical" evidence="8">
    <location>
        <begin position="65"/>
        <end position="83"/>
    </location>
</feature>
<dbReference type="NCBIfam" id="TIGR04178">
    <property type="entry name" value="exo_archaeo"/>
    <property type="match status" value="1"/>
</dbReference>
<dbReference type="GO" id="GO:0005886">
    <property type="term" value="C:plasma membrane"/>
    <property type="evidence" value="ECO:0007669"/>
    <property type="project" value="UniProtKB-SubCell"/>
</dbReference>
<evidence type="ECO:0000256" key="7">
    <source>
        <dbReference type="ARBA" id="ARBA00023136"/>
    </source>
</evidence>
<dbReference type="GO" id="GO:0004175">
    <property type="term" value="F:endopeptidase activity"/>
    <property type="evidence" value="ECO:0007669"/>
    <property type="project" value="UniProtKB-ARBA"/>
</dbReference>
<proteinExistence type="predicted"/>
<protein>
    <submittedName>
        <fullName evidence="10">Exosortase E/protease, VPEID-CTERM system</fullName>
    </submittedName>
</protein>
<dbReference type="RefSeq" id="WP_050674059.1">
    <property type="nucleotide sequence ID" value="NZ_CVRL01000039.1"/>
</dbReference>
<organism evidence="10 11">
    <name type="scientific">Phaeobacter italicus</name>
    <dbReference type="NCBI Taxonomy" id="481446"/>
    <lineage>
        <taxon>Bacteria</taxon>
        <taxon>Pseudomonadati</taxon>
        <taxon>Pseudomonadota</taxon>
        <taxon>Alphaproteobacteria</taxon>
        <taxon>Rhodobacterales</taxon>
        <taxon>Roseobacteraceae</taxon>
        <taxon>Phaeobacter</taxon>
    </lineage>
</organism>
<feature type="domain" description="CAAX prenyl protease 2/Lysostaphin resistance protein A-like" evidence="9">
    <location>
        <begin position="445"/>
        <end position="529"/>
    </location>
</feature>
<feature type="transmembrane region" description="Helical" evidence="8">
    <location>
        <begin position="514"/>
        <end position="536"/>
    </location>
</feature>
<evidence type="ECO:0000313" key="10">
    <source>
        <dbReference type="EMBL" id="CRL12308.1"/>
    </source>
</evidence>
<feature type="transmembrane region" description="Helical" evidence="8">
    <location>
        <begin position="194"/>
        <end position="215"/>
    </location>
</feature>
<dbReference type="STRING" id="481446.NIT7645_01896"/>
<dbReference type="InterPro" id="IPR014346">
    <property type="entry name" value="Prenyl_protease-related"/>
</dbReference>
<dbReference type="Pfam" id="PF02517">
    <property type="entry name" value="Rce1-like"/>
    <property type="match status" value="1"/>
</dbReference>
<dbReference type="GO" id="GO:0006508">
    <property type="term" value="P:proteolysis"/>
    <property type="evidence" value="ECO:0007669"/>
    <property type="project" value="UniProtKB-KW"/>
</dbReference>
<gene>
    <name evidence="10" type="ORF">NIT7321_03182</name>
</gene>
<evidence type="ECO:0000256" key="1">
    <source>
        <dbReference type="ARBA" id="ARBA00004651"/>
    </source>
</evidence>
<sequence>MSTSEHMTPAGGIPAPNRIGARRLFFVLAIAVAELMAVMVAYQLIANVHCKFTGADLACTSVRSIAGRLIAALTVLGLYLVLVRSAYHRLVLAIGEAPKRTSALALNAVGVLIAFTPLALFGPSGINAWISPTLILICLGGAIAGAGGLLALMPFARWLSWLRASGRTLTLALLVALIMPDITRMMEPIWNIEALTSVTFLLVSIVLEATGASVWTDASEHLIRVDGFLVEIGEPCSGVEGFALVTTFMALYALLMGRDVRQSRYWLILFPAALLLSWTFNIARIAILILIGAWVAPEHAVNGFHSYAGWLMFTILALLVLAIAHRSRLLQSNPEAVAAASAVLPPVRADLLLASIVPFIVMMLSGVLVAALWADPADGYPLRAGMMAAALLVFWPALSRLRYRPQPLDIAAGAGIAAVWILLSALDVTRGVSDDPRGLFWIGCRLLGTIVLVPVIEELFFRGYLLRRIAGESQPLPRALIGLVVTSALFGLMHDRFALGMASGAIFGALYLRGGGLPAAIVAHMVANAAIAYMALATENWALI</sequence>
<dbReference type="InterPro" id="IPR026420">
    <property type="entry name" value="Exo_VPEID"/>
</dbReference>
<name>A0A0H5D6J0_9RHOB</name>
<evidence type="ECO:0000256" key="8">
    <source>
        <dbReference type="SAM" id="Phobius"/>
    </source>
</evidence>
<keyword evidence="5" id="KW-0378">Hydrolase</keyword>
<evidence type="ECO:0000256" key="6">
    <source>
        <dbReference type="ARBA" id="ARBA00022989"/>
    </source>
</evidence>
<feature type="transmembrane region" description="Helical" evidence="8">
    <location>
        <begin position="476"/>
        <end position="494"/>
    </location>
</feature>
<comment type="subcellular location">
    <subcellularLocation>
        <location evidence="1">Cell membrane</location>
        <topology evidence="1">Multi-pass membrane protein</topology>
    </subcellularLocation>
</comment>
<evidence type="ECO:0000259" key="9">
    <source>
        <dbReference type="Pfam" id="PF02517"/>
    </source>
</evidence>
<dbReference type="EMBL" id="CVRL01000039">
    <property type="protein sequence ID" value="CRL12308.1"/>
    <property type="molecule type" value="Genomic_DNA"/>
</dbReference>
<feature type="transmembrane region" description="Helical" evidence="8">
    <location>
        <begin position="307"/>
        <end position="324"/>
    </location>
</feature>
<dbReference type="InterPro" id="IPR026392">
    <property type="entry name" value="Exo/Archaeosortase_dom"/>
</dbReference>
<keyword evidence="11" id="KW-1185">Reference proteome</keyword>
<keyword evidence="4 8" id="KW-0812">Transmembrane</keyword>
<keyword evidence="2" id="KW-1003">Cell membrane</keyword>
<keyword evidence="3 10" id="KW-0645">Protease</keyword>
<feature type="transmembrane region" description="Helical" evidence="8">
    <location>
        <begin position="24"/>
        <end position="45"/>
    </location>
</feature>
<feature type="transmembrane region" description="Helical" evidence="8">
    <location>
        <begin position="438"/>
        <end position="456"/>
    </location>
</feature>
<accession>A0A0H5D6J0</accession>
<evidence type="ECO:0000313" key="11">
    <source>
        <dbReference type="Proteomes" id="UP000043764"/>
    </source>
</evidence>
<evidence type="ECO:0000256" key="3">
    <source>
        <dbReference type="ARBA" id="ARBA00022670"/>
    </source>
</evidence>
<dbReference type="Proteomes" id="UP000043764">
    <property type="component" value="Unassembled WGS sequence"/>
</dbReference>
<dbReference type="Pfam" id="PF09721">
    <property type="entry name" value="Exosortase_EpsH"/>
    <property type="match status" value="1"/>
</dbReference>
<feature type="transmembrane region" description="Helical" evidence="8">
    <location>
        <begin position="104"/>
        <end position="122"/>
    </location>
</feature>
<evidence type="ECO:0000256" key="4">
    <source>
        <dbReference type="ARBA" id="ARBA00022692"/>
    </source>
</evidence>
<dbReference type="GO" id="GO:0080120">
    <property type="term" value="P:CAAX-box protein maturation"/>
    <property type="evidence" value="ECO:0007669"/>
    <property type="project" value="UniProtKB-ARBA"/>
</dbReference>
<keyword evidence="6 8" id="KW-1133">Transmembrane helix</keyword>